<feature type="transmembrane region" description="Helical" evidence="6">
    <location>
        <begin position="360"/>
        <end position="380"/>
    </location>
</feature>
<comment type="caution">
    <text evidence="7">The sequence shown here is derived from an EMBL/GenBank/DDBJ whole genome shotgun (WGS) entry which is preliminary data.</text>
</comment>
<dbReference type="EMBL" id="JAUESC010000002">
    <property type="protein sequence ID" value="KAK0605542.1"/>
    <property type="molecule type" value="Genomic_DNA"/>
</dbReference>
<evidence type="ECO:0000313" key="8">
    <source>
        <dbReference type="Proteomes" id="UP001168877"/>
    </source>
</evidence>
<evidence type="ECO:0000256" key="6">
    <source>
        <dbReference type="SAM" id="Phobius"/>
    </source>
</evidence>
<comment type="subcellular location">
    <subcellularLocation>
        <location evidence="1">Membrane</location>
        <topology evidence="1">Multi-pass membrane protein</topology>
    </subcellularLocation>
</comment>
<dbReference type="SUPFAM" id="SSF103473">
    <property type="entry name" value="MFS general substrate transporter"/>
    <property type="match status" value="1"/>
</dbReference>
<dbReference type="Gene3D" id="1.20.1250.20">
    <property type="entry name" value="MFS general substrate transporter like domains"/>
    <property type="match status" value="1"/>
</dbReference>
<dbReference type="PANTHER" id="PTHR11654">
    <property type="entry name" value="OLIGOPEPTIDE TRANSPORTER-RELATED"/>
    <property type="match status" value="1"/>
</dbReference>
<comment type="similarity">
    <text evidence="2">Belongs to the major facilitator superfamily. Proton-dependent oligopeptide transporter (POT/PTR) (TC 2.A.17) family.</text>
</comment>
<dbReference type="AlphaFoldDB" id="A0AA39T6N7"/>
<accession>A0AA39T6N7</accession>
<organism evidence="7 8">
    <name type="scientific">Acer saccharum</name>
    <name type="common">Sugar maple</name>
    <dbReference type="NCBI Taxonomy" id="4024"/>
    <lineage>
        <taxon>Eukaryota</taxon>
        <taxon>Viridiplantae</taxon>
        <taxon>Streptophyta</taxon>
        <taxon>Embryophyta</taxon>
        <taxon>Tracheophyta</taxon>
        <taxon>Spermatophyta</taxon>
        <taxon>Magnoliopsida</taxon>
        <taxon>eudicotyledons</taxon>
        <taxon>Gunneridae</taxon>
        <taxon>Pentapetalae</taxon>
        <taxon>rosids</taxon>
        <taxon>malvids</taxon>
        <taxon>Sapindales</taxon>
        <taxon>Sapindaceae</taxon>
        <taxon>Hippocastanoideae</taxon>
        <taxon>Acereae</taxon>
        <taxon>Acer</taxon>
    </lineage>
</organism>
<protein>
    <submittedName>
        <fullName evidence="7">Uncharacterized protein</fullName>
    </submittedName>
</protein>
<dbReference type="GO" id="GO:0022857">
    <property type="term" value="F:transmembrane transporter activity"/>
    <property type="evidence" value="ECO:0007669"/>
    <property type="project" value="InterPro"/>
</dbReference>
<feature type="transmembrane region" description="Helical" evidence="6">
    <location>
        <begin position="437"/>
        <end position="457"/>
    </location>
</feature>
<feature type="transmembrane region" description="Helical" evidence="6">
    <location>
        <begin position="321"/>
        <end position="340"/>
    </location>
</feature>
<dbReference type="Proteomes" id="UP001168877">
    <property type="component" value="Unassembled WGS sequence"/>
</dbReference>
<evidence type="ECO:0000256" key="2">
    <source>
        <dbReference type="ARBA" id="ARBA00005982"/>
    </source>
</evidence>
<name>A0AA39T6N7_ACESA</name>
<keyword evidence="4 6" id="KW-1133">Transmembrane helix</keyword>
<reference evidence="7" key="2">
    <citation type="submission" date="2023-06" db="EMBL/GenBank/DDBJ databases">
        <authorList>
            <person name="Swenson N.G."/>
            <person name="Wegrzyn J.L."/>
            <person name="Mcevoy S.L."/>
        </authorList>
    </citation>
    <scope>NUCLEOTIDE SEQUENCE</scope>
    <source>
        <strain evidence="7">NS2018</strain>
        <tissue evidence="7">Leaf</tissue>
    </source>
</reference>
<feature type="transmembrane region" description="Helical" evidence="6">
    <location>
        <begin position="400"/>
        <end position="425"/>
    </location>
</feature>
<proteinExistence type="inferred from homology"/>
<dbReference type="Pfam" id="PF00854">
    <property type="entry name" value="PTR2"/>
    <property type="match status" value="1"/>
</dbReference>
<dbReference type="InterPro" id="IPR000109">
    <property type="entry name" value="POT_fam"/>
</dbReference>
<gene>
    <name evidence="7" type="ORF">LWI29_027953</name>
</gene>
<evidence type="ECO:0000313" key="7">
    <source>
        <dbReference type="EMBL" id="KAK0605542.1"/>
    </source>
</evidence>
<reference evidence="7" key="1">
    <citation type="journal article" date="2022" name="Plant J.">
        <title>Strategies of tolerance reflected in two North American maple genomes.</title>
        <authorList>
            <person name="McEvoy S.L."/>
            <person name="Sezen U.U."/>
            <person name="Trouern-Trend A."/>
            <person name="McMahon S.M."/>
            <person name="Schaberg P.G."/>
            <person name="Yang J."/>
            <person name="Wegrzyn J.L."/>
            <person name="Swenson N.G."/>
        </authorList>
    </citation>
    <scope>NUCLEOTIDE SEQUENCE</scope>
    <source>
        <strain evidence="7">NS2018</strain>
    </source>
</reference>
<feature type="transmembrane region" description="Helical" evidence="6">
    <location>
        <begin position="477"/>
        <end position="494"/>
    </location>
</feature>
<evidence type="ECO:0000256" key="3">
    <source>
        <dbReference type="ARBA" id="ARBA00022692"/>
    </source>
</evidence>
<evidence type="ECO:0000256" key="1">
    <source>
        <dbReference type="ARBA" id="ARBA00004141"/>
    </source>
</evidence>
<feature type="transmembrane region" description="Helical" evidence="6">
    <location>
        <begin position="15"/>
        <end position="39"/>
    </location>
</feature>
<dbReference type="InterPro" id="IPR036259">
    <property type="entry name" value="MFS_trans_sf"/>
</dbReference>
<feature type="transmembrane region" description="Helical" evidence="6">
    <location>
        <begin position="137"/>
        <end position="155"/>
    </location>
</feature>
<evidence type="ECO:0000256" key="5">
    <source>
        <dbReference type="ARBA" id="ARBA00023136"/>
    </source>
</evidence>
<sequence length="512" mass="56982">MPNAVVGSPSLSLQVSALLFLVTIQISIHVYTTVMLYKLMIKDHNWVGVSRRRMVFKPDPGIIFLALTASLDCLRPPSCTEIGTSLCETPSKLQFTILYAGLAIASIGLGGARYIVATMGANQFDKPQDHAIYFNRYFIAAYSSKVISATAIVYIEDNVSWRLGFGLCIAANLAALVILLAGTRLYRHDKPQGSAFIGLVRVVVAAARKRKAMLSSRIEDYHQQEQNDEMIKIEAVTPKQNFRFLNRAALKIEGDIRPDGSIAKPWKLCTIQQVEDLKALIRILPIWSTIIFLATPIGILNNLVILQALTMDRHLGHNFKIPTGSFPVICMISGFIFVSLKDRLLRPTWQKIIHRSPTPLQLVGIGYMLSMISMVVSALVESKRLKITHNVHHQQPMSALWLFPQLILLGIGEAFHSPGQAAFYYQEFPASLKSTSAAMIGMMIGICYYLNTALIDLVRRFTDWLPDNINSGRLDNVYWTLAVLAGINFGYYLLCSIMYKYKDGGGSGSDDN</sequence>
<evidence type="ECO:0000256" key="4">
    <source>
        <dbReference type="ARBA" id="ARBA00022989"/>
    </source>
</evidence>
<keyword evidence="8" id="KW-1185">Reference proteome</keyword>
<keyword evidence="5 6" id="KW-0472">Membrane</keyword>
<keyword evidence="3 6" id="KW-0812">Transmembrane</keyword>
<feature type="transmembrane region" description="Helical" evidence="6">
    <location>
        <begin position="97"/>
        <end position="116"/>
    </location>
</feature>
<feature type="transmembrane region" description="Helical" evidence="6">
    <location>
        <begin position="161"/>
        <end position="182"/>
    </location>
</feature>
<dbReference type="GO" id="GO:0016020">
    <property type="term" value="C:membrane"/>
    <property type="evidence" value="ECO:0007669"/>
    <property type="project" value="UniProtKB-SubCell"/>
</dbReference>
<feature type="transmembrane region" description="Helical" evidence="6">
    <location>
        <begin position="286"/>
        <end position="309"/>
    </location>
</feature>